<organism evidence="3 4">
    <name type="scientific">Bradyrhizobium algeriense</name>
    <dbReference type="NCBI Taxonomy" id="634784"/>
    <lineage>
        <taxon>Bacteria</taxon>
        <taxon>Pseudomonadati</taxon>
        <taxon>Pseudomonadota</taxon>
        <taxon>Alphaproteobacteria</taxon>
        <taxon>Hyphomicrobiales</taxon>
        <taxon>Nitrobacteraceae</taxon>
        <taxon>Bradyrhizobium</taxon>
    </lineage>
</organism>
<dbReference type="RefSeq" id="WP_334476944.1">
    <property type="nucleotide sequence ID" value="NZ_JAZHRV010000001.1"/>
</dbReference>
<evidence type="ECO:0000256" key="1">
    <source>
        <dbReference type="SAM" id="MobiDB-lite"/>
    </source>
</evidence>
<protein>
    <submittedName>
        <fullName evidence="3">Uncharacterized protein</fullName>
    </submittedName>
</protein>
<accession>A0ABU8B290</accession>
<reference evidence="3 4" key="1">
    <citation type="submission" date="2024-02" db="EMBL/GenBank/DDBJ databases">
        <title>Adaptive strategies in a cosmopolitan and abundant soil bacterium.</title>
        <authorList>
            <person name="Carini P."/>
        </authorList>
    </citation>
    <scope>NUCLEOTIDE SEQUENCE [LARGE SCALE GENOMIC DNA]</scope>
    <source>
        <strain evidence="3 4">AZCC 1608</strain>
    </source>
</reference>
<dbReference type="EMBL" id="JAZHRV010000001">
    <property type="protein sequence ID" value="MEH2552616.1"/>
    <property type="molecule type" value="Genomic_DNA"/>
</dbReference>
<feature type="chain" id="PRO_5047299495" evidence="2">
    <location>
        <begin position="23"/>
        <end position="141"/>
    </location>
</feature>
<keyword evidence="2" id="KW-0732">Signal</keyword>
<feature type="region of interest" description="Disordered" evidence="1">
    <location>
        <begin position="89"/>
        <end position="116"/>
    </location>
</feature>
<dbReference type="Proteomes" id="UP001364224">
    <property type="component" value="Unassembled WGS sequence"/>
</dbReference>
<evidence type="ECO:0000313" key="3">
    <source>
        <dbReference type="EMBL" id="MEH2552616.1"/>
    </source>
</evidence>
<feature type="signal peptide" evidence="2">
    <location>
        <begin position="1"/>
        <end position="22"/>
    </location>
</feature>
<gene>
    <name evidence="3" type="ORF">V1286_000145</name>
</gene>
<keyword evidence="4" id="KW-1185">Reference proteome</keyword>
<evidence type="ECO:0000313" key="4">
    <source>
        <dbReference type="Proteomes" id="UP001364224"/>
    </source>
</evidence>
<comment type="caution">
    <text evidence="3">The sequence shown here is derived from an EMBL/GenBank/DDBJ whole genome shotgun (WGS) entry which is preliminary data.</text>
</comment>
<name>A0ABU8B290_9BRAD</name>
<sequence>MSQIFKAILAALAITATFGAFQLASGHDLTGRRQLAATAPATDINRAAKADRAAPRAASGQSDTITIRSVGLDDTSVVVRVPVVQAPVTQEPVVQDEARNRPSAPAPAKPGPTKKMTVACEPPVSVLTEVAKLLQPGRCVT</sequence>
<evidence type="ECO:0000256" key="2">
    <source>
        <dbReference type="SAM" id="SignalP"/>
    </source>
</evidence>
<proteinExistence type="predicted"/>